<dbReference type="AlphaFoldDB" id="A0ABD3DUK3"/>
<keyword evidence="2 3" id="KW-0732">Signal</keyword>
<evidence type="ECO:0000256" key="2">
    <source>
        <dbReference type="ARBA" id="ARBA00022729"/>
    </source>
</evidence>
<dbReference type="InterPro" id="IPR008265">
    <property type="entry name" value="Lipase_GDSL_AS"/>
</dbReference>
<dbReference type="InterPro" id="IPR035669">
    <property type="entry name" value="SGNH_plant_lipase-like"/>
</dbReference>
<feature type="chain" id="PRO_5044817609" evidence="3">
    <location>
        <begin position="24"/>
        <end position="368"/>
    </location>
</feature>
<evidence type="ECO:0000256" key="3">
    <source>
        <dbReference type="SAM" id="SignalP"/>
    </source>
</evidence>
<dbReference type="PANTHER" id="PTHR45966">
    <property type="entry name" value="GDSL-LIKE LIPASE/ACYLHYDROLASE"/>
    <property type="match status" value="1"/>
</dbReference>
<comment type="caution">
    <text evidence="4">The sequence shown here is derived from an EMBL/GenBank/DDBJ whole genome shotgun (WGS) entry which is preliminary data.</text>
</comment>
<dbReference type="InterPro" id="IPR036514">
    <property type="entry name" value="SGNH_hydro_sf"/>
</dbReference>
<dbReference type="InterPro" id="IPR044552">
    <property type="entry name" value="GLIP1-5/GLL25"/>
</dbReference>
<dbReference type="PANTHER" id="PTHR45966:SF35">
    <property type="entry name" value="GDSL LIPASE_ESTERASE, SGNH HYDROLASE SUPERFAMILY"/>
    <property type="match status" value="1"/>
</dbReference>
<comment type="similarity">
    <text evidence="1">Belongs to the 'GDSL' lipolytic enzyme family.</text>
</comment>
<dbReference type="Pfam" id="PF00657">
    <property type="entry name" value="Lipase_GDSL"/>
    <property type="match status" value="1"/>
</dbReference>
<evidence type="ECO:0000256" key="1">
    <source>
        <dbReference type="ARBA" id="ARBA00008668"/>
    </source>
</evidence>
<keyword evidence="5" id="KW-1185">Reference proteome</keyword>
<evidence type="ECO:0000313" key="5">
    <source>
        <dbReference type="Proteomes" id="UP001632038"/>
    </source>
</evidence>
<evidence type="ECO:0000313" key="4">
    <source>
        <dbReference type="EMBL" id="KAL3644689.1"/>
    </source>
</evidence>
<dbReference type="Gene3D" id="3.40.50.1110">
    <property type="entry name" value="SGNH hydrolase"/>
    <property type="match status" value="1"/>
</dbReference>
<protein>
    <submittedName>
        <fullName evidence="4">GDSL esterase/lipase 6</fullName>
    </submittedName>
</protein>
<dbReference type="CDD" id="cd01837">
    <property type="entry name" value="SGNH_plant_lipase_like"/>
    <property type="match status" value="1"/>
</dbReference>
<organism evidence="4 5">
    <name type="scientific">Castilleja foliolosa</name>
    <dbReference type="NCBI Taxonomy" id="1961234"/>
    <lineage>
        <taxon>Eukaryota</taxon>
        <taxon>Viridiplantae</taxon>
        <taxon>Streptophyta</taxon>
        <taxon>Embryophyta</taxon>
        <taxon>Tracheophyta</taxon>
        <taxon>Spermatophyta</taxon>
        <taxon>Magnoliopsida</taxon>
        <taxon>eudicotyledons</taxon>
        <taxon>Gunneridae</taxon>
        <taxon>Pentapetalae</taxon>
        <taxon>asterids</taxon>
        <taxon>lamiids</taxon>
        <taxon>Lamiales</taxon>
        <taxon>Orobanchaceae</taxon>
        <taxon>Pedicularideae</taxon>
        <taxon>Castillejinae</taxon>
        <taxon>Castilleja</taxon>
    </lineage>
</organism>
<proteinExistence type="inferred from homology"/>
<reference evidence="5" key="1">
    <citation type="journal article" date="2024" name="IScience">
        <title>Strigolactones Initiate the Formation of Haustorium-like Structures in Castilleja.</title>
        <authorList>
            <person name="Buerger M."/>
            <person name="Peterson D."/>
            <person name="Chory J."/>
        </authorList>
    </citation>
    <scope>NUCLEOTIDE SEQUENCE [LARGE SCALE GENOMIC DNA]</scope>
</reference>
<gene>
    <name evidence="4" type="primary">GLIP6_1</name>
    <name evidence="4" type="ORF">CASFOL_009869</name>
</gene>
<sequence length="368" mass="40988">MEISSKIIFLLIILSLHLSFVIGSNDNNNNVRAIFVFGDSIFDAGNNHYNPNCTLQADFAPYGSSFFHHPTGRFTNGRTVPDFISQFLEIPLQKPFMELQSEIVKGTLKNYPTNGINFASAGSGVFPATNNDSGVTPIQVQLQQFQTLVDQNLIDKNLVKESLFFFESGSNDIFNYFYPFGAPTLTPDAYVESMLAEVGHFMDTIYKLGARRVALFALGPVGCVPARTLLPGAPITRCYGKMNKMVKDYNMGLENVVRSLGVKYPGAVGVFGAVYKTIQIFRADPKRYGFVDVDNACCGYGNLGGELQCGKEGYTICTNPNDHLFWDFFHPSERTYKLISKALWAGDRNRVRPFNLKRLSNVTLPDHI</sequence>
<dbReference type="PROSITE" id="PS01098">
    <property type="entry name" value="LIPASE_GDSL_SER"/>
    <property type="match status" value="1"/>
</dbReference>
<accession>A0ABD3DUK3</accession>
<feature type="signal peptide" evidence="3">
    <location>
        <begin position="1"/>
        <end position="23"/>
    </location>
</feature>
<dbReference type="SUPFAM" id="SSF52266">
    <property type="entry name" value="SGNH hydrolase"/>
    <property type="match status" value="1"/>
</dbReference>
<dbReference type="Proteomes" id="UP001632038">
    <property type="component" value="Unassembled WGS sequence"/>
</dbReference>
<dbReference type="InterPro" id="IPR001087">
    <property type="entry name" value="GDSL"/>
</dbReference>
<name>A0ABD3DUK3_9LAMI</name>
<dbReference type="EMBL" id="JAVIJP010000013">
    <property type="protein sequence ID" value="KAL3644689.1"/>
    <property type="molecule type" value="Genomic_DNA"/>
</dbReference>